<proteinExistence type="predicted"/>
<comment type="caution">
    <text evidence="1">The sequence shown here is derived from an EMBL/GenBank/DDBJ whole genome shotgun (WGS) entry which is preliminary data.</text>
</comment>
<dbReference type="SUPFAM" id="SSF51161">
    <property type="entry name" value="Trimeric LpxA-like enzymes"/>
    <property type="match status" value="1"/>
</dbReference>
<gene>
    <name evidence="1" type="ORF">A3F84_27365</name>
</gene>
<evidence type="ECO:0000313" key="1">
    <source>
        <dbReference type="EMBL" id="OGG43713.1"/>
    </source>
</evidence>
<accession>A0A1F6C3S1</accession>
<dbReference type="Proteomes" id="UP000178606">
    <property type="component" value="Unassembled WGS sequence"/>
</dbReference>
<dbReference type="PANTHER" id="PTHR13061:SF29">
    <property type="entry name" value="GAMMA CARBONIC ANHYDRASE-LIKE 1, MITOCHONDRIAL-RELATED"/>
    <property type="match status" value="1"/>
</dbReference>
<protein>
    <submittedName>
        <fullName evidence="1">Gamma carbonic anhydrase family protein</fullName>
    </submittedName>
</protein>
<dbReference type="InterPro" id="IPR047324">
    <property type="entry name" value="LbH_gamma_CA-like"/>
</dbReference>
<dbReference type="Gene3D" id="2.160.10.10">
    <property type="entry name" value="Hexapeptide repeat proteins"/>
    <property type="match status" value="1"/>
</dbReference>
<dbReference type="CDD" id="cd04645">
    <property type="entry name" value="LbH_gamma_CA_like"/>
    <property type="match status" value="1"/>
</dbReference>
<dbReference type="EMBL" id="MFKF01000427">
    <property type="protein sequence ID" value="OGG43713.1"/>
    <property type="molecule type" value="Genomic_DNA"/>
</dbReference>
<evidence type="ECO:0000313" key="2">
    <source>
        <dbReference type="Proteomes" id="UP000178606"/>
    </source>
</evidence>
<dbReference type="AlphaFoldDB" id="A0A1F6C3S1"/>
<dbReference type="InterPro" id="IPR011004">
    <property type="entry name" value="Trimer_LpxA-like_sf"/>
</dbReference>
<dbReference type="PANTHER" id="PTHR13061">
    <property type="entry name" value="DYNACTIN SUBUNIT P25"/>
    <property type="match status" value="1"/>
</dbReference>
<dbReference type="InterPro" id="IPR050484">
    <property type="entry name" value="Transf_Hexapept/Carb_Anhydrase"/>
</dbReference>
<name>A0A1F6C3S1_HANXR</name>
<organism evidence="1 2">
    <name type="scientific">Handelsmanbacteria sp. (strain RIFCSPLOWO2_12_FULL_64_10)</name>
    <dbReference type="NCBI Taxonomy" id="1817868"/>
    <lineage>
        <taxon>Bacteria</taxon>
        <taxon>Candidatus Handelsmaniibacteriota</taxon>
    </lineage>
</organism>
<sequence>MSTIISYDGVSPELPESVFVADGVRVIGRVRVGERSSIWFNAVLRGDNDRVVVGRETNVQDGAVLHVDAGFPCIVGDRVTVGHRAILHGCTVADDAVIGMGAVVLNGARVGREAFVAAGALVKEGQEIPDRALAVGIPAKVIRTLGDDEDDRRMLGRMREGAADYVRKGEAYRAILRNR</sequence>
<reference evidence="1 2" key="1">
    <citation type="journal article" date="2016" name="Nat. Commun.">
        <title>Thousands of microbial genomes shed light on interconnected biogeochemical processes in an aquifer system.</title>
        <authorList>
            <person name="Anantharaman K."/>
            <person name="Brown C.T."/>
            <person name="Hug L.A."/>
            <person name="Sharon I."/>
            <person name="Castelle C.J."/>
            <person name="Probst A.J."/>
            <person name="Thomas B.C."/>
            <person name="Singh A."/>
            <person name="Wilkins M.J."/>
            <person name="Karaoz U."/>
            <person name="Brodie E.L."/>
            <person name="Williams K.H."/>
            <person name="Hubbard S.S."/>
            <person name="Banfield J.F."/>
        </authorList>
    </citation>
    <scope>NUCLEOTIDE SEQUENCE [LARGE SCALE GENOMIC DNA]</scope>
    <source>
        <strain evidence="2">RIFCSPLOWO2_12_FULL_64_10</strain>
    </source>
</reference>